<dbReference type="Proteomes" id="UP000233293">
    <property type="component" value="Unassembled WGS sequence"/>
</dbReference>
<dbReference type="AlphaFoldDB" id="A0A2N3PX82"/>
<accession>A0A2N3PX82</accession>
<proteinExistence type="predicted"/>
<comment type="caution">
    <text evidence="1">The sequence shown here is derived from an EMBL/GenBank/DDBJ whole genome shotgun (WGS) entry which is preliminary data.</text>
</comment>
<organism evidence="1 2">
    <name type="scientific">Telmatospirillum siberiense</name>
    <dbReference type="NCBI Taxonomy" id="382514"/>
    <lineage>
        <taxon>Bacteria</taxon>
        <taxon>Pseudomonadati</taxon>
        <taxon>Pseudomonadota</taxon>
        <taxon>Alphaproteobacteria</taxon>
        <taxon>Rhodospirillales</taxon>
        <taxon>Rhodospirillaceae</taxon>
        <taxon>Telmatospirillum</taxon>
    </lineage>
</organism>
<keyword evidence="2" id="KW-1185">Reference proteome</keyword>
<reference evidence="2" key="1">
    <citation type="submission" date="2017-12" db="EMBL/GenBank/DDBJ databases">
        <title>Draft genome sequence of Telmatospirillum siberiense 26-4b1T, an acidotolerant peatland alphaproteobacterium potentially involved in sulfur cycling.</title>
        <authorList>
            <person name="Hausmann B."/>
            <person name="Pjevac P."/>
            <person name="Schreck K."/>
            <person name="Herbold C.W."/>
            <person name="Daims H."/>
            <person name="Wagner M."/>
            <person name="Pester M."/>
            <person name="Loy A."/>
        </authorList>
    </citation>
    <scope>NUCLEOTIDE SEQUENCE [LARGE SCALE GENOMIC DNA]</scope>
    <source>
        <strain evidence="2">26-4b1</strain>
    </source>
</reference>
<protein>
    <recommendedName>
        <fullName evidence="3">Periplasmic heavy metal sensor</fullName>
    </recommendedName>
</protein>
<gene>
    <name evidence="1" type="ORF">CWS72_09140</name>
</gene>
<evidence type="ECO:0000313" key="2">
    <source>
        <dbReference type="Proteomes" id="UP000233293"/>
    </source>
</evidence>
<name>A0A2N3PX82_9PROT</name>
<dbReference type="EMBL" id="PIUM01000007">
    <property type="protein sequence ID" value="PKU25016.1"/>
    <property type="molecule type" value="Genomic_DNA"/>
</dbReference>
<dbReference type="InterPro" id="IPR025961">
    <property type="entry name" value="Metal_resist"/>
</dbReference>
<evidence type="ECO:0000313" key="1">
    <source>
        <dbReference type="EMBL" id="PKU25016.1"/>
    </source>
</evidence>
<evidence type="ECO:0008006" key="3">
    <source>
        <dbReference type="Google" id="ProtNLM"/>
    </source>
</evidence>
<dbReference type="Pfam" id="PF13801">
    <property type="entry name" value="Metal_resist"/>
    <property type="match status" value="1"/>
</dbReference>
<sequence length="166" mass="18744">MVRQQFVAATRRMREMRAPPRRRNSVRSILLAVSLGLNLFLAGWEVTQHFGPSPYSKPHPAPETVAEAIANSLPAGDADILRKAFVEKRPALQEAREEYLNELARLRSIITTEPFDRDAFDASMSRMRATRQTERLLFGDTMRDVIPRLSPQGRQAFVAAHMGGRS</sequence>